<keyword evidence="2" id="KW-0560">Oxidoreductase</keyword>
<comment type="pathway">
    <text evidence="1">Mycotoxin biosynthesis.</text>
</comment>
<organism evidence="5 6">
    <name type="scientific">Collybiopsis confluens</name>
    <dbReference type="NCBI Taxonomy" id="2823264"/>
    <lineage>
        <taxon>Eukaryota</taxon>
        <taxon>Fungi</taxon>
        <taxon>Dikarya</taxon>
        <taxon>Basidiomycota</taxon>
        <taxon>Agaricomycotina</taxon>
        <taxon>Agaricomycetes</taxon>
        <taxon>Agaricomycetidae</taxon>
        <taxon>Agaricales</taxon>
        <taxon>Marasmiineae</taxon>
        <taxon>Omphalotaceae</taxon>
        <taxon>Collybiopsis</taxon>
    </lineage>
</organism>
<dbReference type="OrthoDB" id="3687641at2759"/>
<dbReference type="Pfam" id="PF11807">
    <property type="entry name" value="UstYa"/>
    <property type="match status" value="1"/>
</dbReference>
<proteinExistence type="inferred from homology"/>
<evidence type="ECO:0000313" key="6">
    <source>
        <dbReference type="Proteomes" id="UP000518752"/>
    </source>
</evidence>
<evidence type="ECO:0000256" key="1">
    <source>
        <dbReference type="ARBA" id="ARBA00004685"/>
    </source>
</evidence>
<feature type="signal peptide" evidence="4">
    <location>
        <begin position="1"/>
        <end position="20"/>
    </location>
</feature>
<dbReference type="PANTHER" id="PTHR33365:SF11">
    <property type="entry name" value="TAT PATHWAY SIGNAL SEQUENCE"/>
    <property type="match status" value="1"/>
</dbReference>
<comment type="caution">
    <text evidence="5">The sequence shown here is derived from an EMBL/GenBank/DDBJ whole genome shotgun (WGS) entry which is preliminary data.</text>
</comment>
<evidence type="ECO:0000256" key="3">
    <source>
        <dbReference type="ARBA" id="ARBA00035112"/>
    </source>
</evidence>
<evidence type="ECO:0000313" key="5">
    <source>
        <dbReference type="EMBL" id="KAF5353570.1"/>
    </source>
</evidence>
<sequence>MLLALSYLSLALASVWVTWTRSIPHIEEFIMLKHQRAQLAISHRSGMEYSHKQTKDPTSIGNVILPFEETVHYGTGDSVSRDEWFWGFPQGGGWALSGDSFETGYFSMYHELHCLEAIAIKPWEEPGHTGHCLTIMRQSALCEPDLTLERGDFVKRDFELDREGPTRMCKDWEAVRTMATRKWNLWEQRRKEGK</sequence>
<dbReference type="EMBL" id="JAACJN010000269">
    <property type="protein sequence ID" value="KAF5353570.1"/>
    <property type="molecule type" value="Genomic_DNA"/>
</dbReference>
<name>A0A8H5D4Q5_9AGAR</name>
<dbReference type="PANTHER" id="PTHR33365">
    <property type="entry name" value="YALI0B05434P"/>
    <property type="match status" value="1"/>
</dbReference>
<dbReference type="GO" id="GO:0043386">
    <property type="term" value="P:mycotoxin biosynthetic process"/>
    <property type="evidence" value="ECO:0007669"/>
    <property type="project" value="InterPro"/>
</dbReference>
<gene>
    <name evidence="5" type="ORF">D9757_013706</name>
</gene>
<dbReference type="GO" id="GO:0016491">
    <property type="term" value="F:oxidoreductase activity"/>
    <property type="evidence" value="ECO:0007669"/>
    <property type="project" value="UniProtKB-KW"/>
</dbReference>
<dbReference type="InterPro" id="IPR021765">
    <property type="entry name" value="UstYa-like"/>
</dbReference>
<dbReference type="AlphaFoldDB" id="A0A8H5D4Q5"/>
<protein>
    <submittedName>
        <fullName evidence="5">Uncharacterized protein</fullName>
    </submittedName>
</protein>
<keyword evidence="6" id="KW-1185">Reference proteome</keyword>
<comment type="similarity">
    <text evidence="3">Belongs to the ustYa family.</text>
</comment>
<evidence type="ECO:0000256" key="2">
    <source>
        <dbReference type="ARBA" id="ARBA00023002"/>
    </source>
</evidence>
<accession>A0A8H5D4Q5</accession>
<feature type="chain" id="PRO_5034077960" evidence="4">
    <location>
        <begin position="21"/>
        <end position="194"/>
    </location>
</feature>
<reference evidence="5 6" key="1">
    <citation type="journal article" date="2020" name="ISME J.">
        <title>Uncovering the hidden diversity of litter-decomposition mechanisms in mushroom-forming fungi.</title>
        <authorList>
            <person name="Floudas D."/>
            <person name="Bentzer J."/>
            <person name="Ahren D."/>
            <person name="Johansson T."/>
            <person name="Persson P."/>
            <person name="Tunlid A."/>
        </authorList>
    </citation>
    <scope>NUCLEOTIDE SEQUENCE [LARGE SCALE GENOMIC DNA]</scope>
    <source>
        <strain evidence="5 6">CBS 406.79</strain>
    </source>
</reference>
<dbReference type="Proteomes" id="UP000518752">
    <property type="component" value="Unassembled WGS sequence"/>
</dbReference>
<keyword evidence="4" id="KW-0732">Signal</keyword>
<evidence type="ECO:0000256" key="4">
    <source>
        <dbReference type="SAM" id="SignalP"/>
    </source>
</evidence>